<keyword evidence="6 13" id="KW-0812">Transmembrane</keyword>
<evidence type="ECO:0000256" key="7">
    <source>
        <dbReference type="ARBA" id="ARBA00022847"/>
    </source>
</evidence>
<protein>
    <recommendedName>
        <fullName evidence="14">Amino acid transporter transmembrane domain-containing protein</fullName>
    </recommendedName>
</protein>
<feature type="transmembrane region" description="Helical" evidence="13">
    <location>
        <begin position="434"/>
        <end position="459"/>
    </location>
</feature>
<evidence type="ECO:0000313" key="16">
    <source>
        <dbReference type="Proteomes" id="UP001341840"/>
    </source>
</evidence>
<evidence type="ECO:0000256" key="1">
    <source>
        <dbReference type="ARBA" id="ARBA00004127"/>
    </source>
</evidence>
<evidence type="ECO:0000313" key="15">
    <source>
        <dbReference type="EMBL" id="MED6192120.1"/>
    </source>
</evidence>
<keyword evidence="10 13" id="KW-0472">Membrane</keyword>
<feature type="transmembrane region" description="Helical" evidence="13">
    <location>
        <begin position="31"/>
        <end position="52"/>
    </location>
</feature>
<feature type="transmembrane region" description="Helical" evidence="13">
    <location>
        <begin position="116"/>
        <end position="141"/>
    </location>
</feature>
<comment type="similarity">
    <text evidence="3">Belongs to the amino acid/polyamine transporter 2 family. Amino acid/auxin permease (AAAP) (TC 2.A.18.1) subfamily.</text>
</comment>
<dbReference type="Pfam" id="PF01490">
    <property type="entry name" value="Aa_trans"/>
    <property type="match status" value="1"/>
</dbReference>
<evidence type="ECO:0000256" key="11">
    <source>
        <dbReference type="ARBA" id="ARBA00023294"/>
    </source>
</evidence>
<keyword evidence="4" id="KW-0813">Transport</keyword>
<feature type="transmembrane region" description="Helical" evidence="13">
    <location>
        <begin position="232"/>
        <end position="255"/>
    </location>
</feature>
<feature type="domain" description="Amino acid transporter transmembrane" evidence="14">
    <location>
        <begin position="27"/>
        <end position="456"/>
    </location>
</feature>
<feature type="transmembrane region" description="Helical" evidence="13">
    <location>
        <begin position="376"/>
        <end position="396"/>
    </location>
</feature>
<comment type="function">
    <text evidence="12">Carrier protein involved in proton-driven auxin influx. Mediates the formation of auxin gradient from developing leaves (site of auxin biosynthesis) to tips by contributing to the loading of auxin in vascular tissues and facilitating acropetal (base to tip) auxin transport within inner tissues of the root apex, and basipetal (tip to base) auxin transport within outer tissues of the root apex. May be involved in lateral roots and nodules formation.</text>
</comment>
<comment type="caution">
    <text evidence="15">The sequence shown here is derived from an EMBL/GenBank/DDBJ whole genome shotgun (WGS) entry which is preliminary data.</text>
</comment>
<accession>A0ABU6X1U3</accession>
<evidence type="ECO:0000256" key="4">
    <source>
        <dbReference type="ARBA" id="ARBA00022448"/>
    </source>
</evidence>
<evidence type="ECO:0000256" key="6">
    <source>
        <dbReference type="ARBA" id="ARBA00022692"/>
    </source>
</evidence>
<reference evidence="15 16" key="1">
    <citation type="journal article" date="2023" name="Plants (Basel)">
        <title>Bridging the Gap: Combining Genomics and Transcriptomics Approaches to Understand Stylosanthes scabra, an Orphan Legume from the Brazilian Caatinga.</title>
        <authorList>
            <person name="Ferreira-Neto J.R.C."/>
            <person name="da Silva M.D."/>
            <person name="Binneck E."/>
            <person name="de Melo N.F."/>
            <person name="da Silva R.H."/>
            <person name="de Melo A.L.T.M."/>
            <person name="Pandolfi V."/>
            <person name="Bustamante F.O."/>
            <person name="Brasileiro-Vidal A.C."/>
            <person name="Benko-Iseppon A.M."/>
        </authorList>
    </citation>
    <scope>NUCLEOTIDE SEQUENCE [LARGE SCALE GENOMIC DNA]</scope>
    <source>
        <tissue evidence="15">Leaves</tissue>
    </source>
</reference>
<evidence type="ECO:0000256" key="3">
    <source>
        <dbReference type="ARBA" id="ARBA00005590"/>
    </source>
</evidence>
<evidence type="ECO:0000256" key="2">
    <source>
        <dbReference type="ARBA" id="ARBA00004236"/>
    </source>
</evidence>
<feature type="transmembrane region" description="Helical" evidence="13">
    <location>
        <begin position="275"/>
        <end position="294"/>
    </location>
</feature>
<feature type="transmembrane region" description="Helical" evidence="13">
    <location>
        <begin position="314"/>
        <end position="334"/>
    </location>
</feature>
<keyword evidence="11" id="KW-0927">Auxin signaling pathway</keyword>
<keyword evidence="8" id="KW-0029">Amino-acid transport</keyword>
<dbReference type="PANTHER" id="PTHR48017">
    <property type="entry name" value="OS05G0424000 PROTEIN-RELATED"/>
    <property type="match status" value="1"/>
</dbReference>
<dbReference type="Proteomes" id="UP001341840">
    <property type="component" value="Unassembled WGS sequence"/>
</dbReference>
<comment type="subcellular location">
    <subcellularLocation>
        <location evidence="2">Cell membrane</location>
    </subcellularLocation>
    <subcellularLocation>
        <location evidence="1">Endomembrane system</location>
        <topology evidence="1">Multi-pass membrane protein</topology>
    </subcellularLocation>
</comment>
<keyword evidence="16" id="KW-1185">Reference proteome</keyword>
<evidence type="ECO:0000256" key="9">
    <source>
        <dbReference type="ARBA" id="ARBA00022989"/>
    </source>
</evidence>
<dbReference type="EMBL" id="JASCZI010211464">
    <property type="protein sequence ID" value="MED6192120.1"/>
    <property type="molecule type" value="Genomic_DNA"/>
</dbReference>
<sequence>MEVESVNVVGANGNSNALLDDDGKPKRTGTVWSASAHIITAVIGAGVLSLAWALAQLGWILGVTFILLFSAINLYCSNLLADCYRSPDPVTGKRNHTYMDAVKAHLGGRMHMICGLIQYSILVGVAIGYTITTSISVVTIVKNDCIKKHNGSDAHCHFSNNPSIIGIAIAEIFLSQIPNFHELSWVSFVASIMSFGYAFIGIGLSLATIIQGNGKKTSLYMGKAGQSSAETIWLMLVALGNIALANSYAQIFIDIQDSLKSTPAENKVMKMANKIGIITMTIIFLLSGGSGYAAFGVDTPGSILNTTGSTQNLWLIYMGNVFIIIHILGAYQVLIQPFYHIVELLLSERWPSSSFINKEHYVGTGKIKIRLNFFRLVWRSIFVVVASVLAMAMPFFNDMLALLGAIGFWPLAVYFPVQMIIVKRNIRRGTITWIWLQSLSLVCMLVSIAAAAAAIHGLGQALVKYKPFMYKA</sequence>
<keyword evidence="9 13" id="KW-1133">Transmembrane helix</keyword>
<evidence type="ECO:0000256" key="8">
    <source>
        <dbReference type="ARBA" id="ARBA00022970"/>
    </source>
</evidence>
<dbReference type="InterPro" id="IPR013057">
    <property type="entry name" value="AA_transpt_TM"/>
</dbReference>
<proteinExistence type="inferred from homology"/>
<gene>
    <name evidence="15" type="ORF">PIB30_007297</name>
</gene>
<name>A0ABU6X1U3_9FABA</name>
<evidence type="ECO:0000256" key="13">
    <source>
        <dbReference type="SAM" id="Phobius"/>
    </source>
</evidence>
<keyword evidence="7" id="KW-0769">Symport</keyword>
<evidence type="ECO:0000256" key="12">
    <source>
        <dbReference type="ARBA" id="ARBA00045588"/>
    </source>
</evidence>
<feature type="transmembrane region" description="Helical" evidence="13">
    <location>
        <begin position="59"/>
        <end position="81"/>
    </location>
</feature>
<keyword evidence="5" id="KW-1003">Cell membrane</keyword>
<evidence type="ECO:0000256" key="5">
    <source>
        <dbReference type="ARBA" id="ARBA00022475"/>
    </source>
</evidence>
<feature type="transmembrane region" description="Helical" evidence="13">
    <location>
        <begin position="185"/>
        <end position="212"/>
    </location>
</feature>
<feature type="transmembrane region" description="Helical" evidence="13">
    <location>
        <begin position="402"/>
        <end position="422"/>
    </location>
</feature>
<organism evidence="15 16">
    <name type="scientific">Stylosanthes scabra</name>
    <dbReference type="NCBI Taxonomy" id="79078"/>
    <lineage>
        <taxon>Eukaryota</taxon>
        <taxon>Viridiplantae</taxon>
        <taxon>Streptophyta</taxon>
        <taxon>Embryophyta</taxon>
        <taxon>Tracheophyta</taxon>
        <taxon>Spermatophyta</taxon>
        <taxon>Magnoliopsida</taxon>
        <taxon>eudicotyledons</taxon>
        <taxon>Gunneridae</taxon>
        <taxon>Pentapetalae</taxon>
        <taxon>rosids</taxon>
        <taxon>fabids</taxon>
        <taxon>Fabales</taxon>
        <taxon>Fabaceae</taxon>
        <taxon>Papilionoideae</taxon>
        <taxon>50 kb inversion clade</taxon>
        <taxon>dalbergioids sensu lato</taxon>
        <taxon>Dalbergieae</taxon>
        <taxon>Pterocarpus clade</taxon>
        <taxon>Stylosanthes</taxon>
    </lineage>
</organism>
<evidence type="ECO:0000256" key="10">
    <source>
        <dbReference type="ARBA" id="ARBA00023136"/>
    </source>
</evidence>
<evidence type="ECO:0000259" key="14">
    <source>
        <dbReference type="Pfam" id="PF01490"/>
    </source>
</evidence>